<sequence length="315" mass="33643">MSRVGAAPPPPLQREALQRWLSGAGGVAVPGLGVALPYLPPFVSSLDTLHALLSVKEGLEETAFQLLTDPRPGSRPRVLPGLLRGDIPPLRSKRQRGCGATTGGQALCRQPRLPDVEGPLPVLLHASRPPGHLQANQRKITITRQATGNATLLQDGKGAKSFPALPHRPLETQDPSGQDTSEETSEDTGQDDYIMSRLTEGDLSLIGQIVELLGTAPGDLDLHTSSDQLRQELKELQASLNDAADVVRVKRERAKETSPSPGTPANRSRGAGESLDPPVKRMRRITAEAKPLEEAVQAKVAPPVIQIMLSSHGDN</sequence>
<dbReference type="AlphaFoldDB" id="A0A9Q0ED02"/>
<feature type="compositionally biased region" description="Polar residues" evidence="1">
    <location>
        <begin position="257"/>
        <end position="266"/>
    </location>
</feature>
<feature type="region of interest" description="Disordered" evidence="1">
    <location>
        <begin position="250"/>
        <end position="281"/>
    </location>
</feature>
<feature type="compositionally biased region" description="Acidic residues" evidence="1">
    <location>
        <begin position="180"/>
        <end position="190"/>
    </location>
</feature>
<feature type="region of interest" description="Disordered" evidence="1">
    <location>
        <begin position="150"/>
        <end position="192"/>
    </location>
</feature>
<accession>A0A9Q0ED02</accession>
<keyword evidence="3" id="KW-1185">Reference proteome</keyword>
<organism evidence="2 3">
    <name type="scientific">Muraenolepis orangiensis</name>
    <name type="common">Patagonian moray cod</name>
    <dbReference type="NCBI Taxonomy" id="630683"/>
    <lineage>
        <taxon>Eukaryota</taxon>
        <taxon>Metazoa</taxon>
        <taxon>Chordata</taxon>
        <taxon>Craniata</taxon>
        <taxon>Vertebrata</taxon>
        <taxon>Euteleostomi</taxon>
        <taxon>Actinopterygii</taxon>
        <taxon>Neopterygii</taxon>
        <taxon>Teleostei</taxon>
        <taxon>Neoteleostei</taxon>
        <taxon>Acanthomorphata</taxon>
        <taxon>Zeiogadaria</taxon>
        <taxon>Gadariae</taxon>
        <taxon>Gadiformes</taxon>
        <taxon>Muraenolepidoidei</taxon>
        <taxon>Muraenolepididae</taxon>
        <taxon>Muraenolepis</taxon>
    </lineage>
</organism>
<name>A0A9Q0ED02_9TELE</name>
<dbReference type="Proteomes" id="UP001148018">
    <property type="component" value="Unassembled WGS sequence"/>
</dbReference>
<feature type="region of interest" description="Disordered" evidence="1">
    <location>
        <begin position="68"/>
        <end position="113"/>
    </location>
</feature>
<evidence type="ECO:0000313" key="3">
    <source>
        <dbReference type="Proteomes" id="UP001148018"/>
    </source>
</evidence>
<evidence type="ECO:0000256" key="1">
    <source>
        <dbReference type="SAM" id="MobiDB-lite"/>
    </source>
</evidence>
<reference evidence="2" key="1">
    <citation type="submission" date="2022-07" db="EMBL/GenBank/DDBJ databases">
        <title>Chromosome-level genome of Muraenolepis orangiensis.</title>
        <authorList>
            <person name="Kim J."/>
        </authorList>
    </citation>
    <scope>NUCLEOTIDE SEQUENCE</scope>
    <source>
        <strain evidence="2">KU_S4_2022</strain>
        <tissue evidence="2">Muscle</tissue>
    </source>
</reference>
<evidence type="ECO:0000313" key="2">
    <source>
        <dbReference type="EMBL" id="KAJ3604536.1"/>
    </source>
</evidence>
<gene>
    <name evidence="2" type="ORF">NHX12_029276</name>
</gene>
<dbReference type="EMBL" id="JANIIK010000044">
    <property type="protein sequence ID" value="KAJ3604536.1"/>
    <property type="molecule type" value="Genomic_DNA"/>
</dbReference>
<protein>
    <submittedName>
        <fullName evidence="2">Uncharacterized protein</fullName>
    </submittedName>
</protein>
<proteinExistence type="predicted"/>
<comment type="caution">
    <text evidence="2">The sequence shown here is derived from an EMBL/GenBank/DDBJ whole genome shotgun (WGS) entry which is preliminary data.</text>
</comment>